<dbReference type="PANTHER" id="PTHR44252:SF3">
    <property type="entry name" value="D-ERYTHRULOSE REDUCTASE-RELATED"/>
    <property type="match status" value="1"/>
</dbReference>
<evidence type="ECO:0000313" key="5">
    <source>
        <dbReference type="Proteomes" id="UP000246145"/>
    </source>
</evidence>
<gene>
    <name evidence="4" type="ORF">C7440_0610</name>
</gene>
<dbReference type="OrthoDB" id="9793499at2"/>
<evidence type="ECO:0000313" key="4">
    <source>
        <dbReference type="EMBL" id="PVY68219.1"/>
    </source>
</evidence>
<evidence type="ECO:0000256" key="1">
    <source>
        <dbReference type="ARBA" id="ARBA00006484"/>
    </source>
</evidence>
<dbReference type="STRING" id="1231391.GCA_000308195_02419"/>
<sequence length="252" mass="26237">MITAGPFNLHGLAALVTGAGRGLGAAIAAELAAAGAKTFILSRNQAELDDLAQRIAADGGQAQAIVCDITDAGAVQSALDGIPRLDILVNNAGGNIPADFIDVTPEQLDSLLLLNVRSVFLTAQAGARKIMASGKGGSIVNISSQMGHVGAARRSVYCMTKHAVEGLTKAMALELAAHNIRVNTVAPTFVLTPMTEAFFKEESFRDWVMQRLPMGRLLPAQEVAQAVRYLASPAASMVTGTSLKLDGGWTAQ</sequence>
<name>A0A2U1CQS0_9BURK</name>
<dbReference type="PRINTS" id="PR00081">
    <property type="entry name" value="GDHRDH"/>
</dbReference>
<dbReference type="Gene3D" id="3.40.50.720">
    <property type="entry name" value="NAD(P)-binding Rossmann-like Domain"/>
    <property type="match status" value="1"/>
</dbReference>
<dbReference type="PROSITE" id="PS00061">
    <property type="entry name" value="ADH_SHORT"/>
    <property type="match status" value="1"/>
</dbReference>
<keyword evidence="3" id="KW-0521">NADP</keyword>
<dbReference type="NCBIfam" id="NF005559">
    <property type="entry name" value="PRK07231.1"/>
    <property type="match status" value="1"/>
</dbReference>
<evidence type="ECO:0000256" key="2">
    <source>
        <dbReference type="ARBA" id="ARBA00011881"/>
    </source>
</evidence>
<proteinExistence type="inferred from homology"/>
<dbReference type="FunFam" id="3.40.50.720:FF:000084">
    <property type="entry name" value="Short-chain dehydrogenase reductase"/>
    <property type="match status" value="1"/>
</dbReference>
<accession>A0A2U1CQS0</accession>
<dbReference type="InterPro" id="IPR051737">
    <property type="entry name" value="L-xylulose/Carbonyl_redctase"/>
</dbReference>
<dbReference type="GO" id="GO:0005997">
    <property type="term" value="P:xylulose metabolic process"/>
    <property type="evidence" value="ECO:0007669"/>
    <property type="project" value="TreeGrafter"/>
</dbReference>
<protein>
    <submittedName>
        <fullName evidence="4">NAD(P)-dependent dehydrogenase (Short-subunit alcohol dehydrogenase family)</fullName>
    </submittedName>
</protein>
<keyword evidence="5" id="KW-1185">Reference proteome</keyword>
<dbReference type="PRINTS" id="PR00080">
    <property type="entry name" value="SDRFAMILY"/>
</dbReference>
<dbReference type="InterPro" id="IPR020904">
    <property type="entry name" value="Sc_DH/Rdtase_CS"/>
</dbReference>
<comment type="caution">
    <text evidence="4">The sequence shown here is derived from an EMBL/GenBank/DDBJ whole genome shotgun (WGS) entry which is preliminary data.</text>
</comment>
<dbReference type="InterPro" id="IPR002347">
    <property type="entry name" value="SDR_fam"/>
</dbReference>
<dbReference type="AlphaFoldDB" id="A0A2U1CQS0"/>
<organism evidence="4 5">
    <name type="scientific">Pusillimonas noertemannii</name>
    <dbReference type="NCBI Taxonomy" id="305977"/>
    <lineage>
        <taxon>Bacteria</taxon>
        <taxon>Pseudomonadati</taxon>
        <taxon>Pseudomonadota</taxon>
        <taxon>Betaproteobacteria</taxon>
        <taxon>Burkholderiales</taxon>
        <taxon>Alcaligenaceae</taxon>
        <taxon>Pusillimonas</taxon>
    </lineage>
</organism>
<dbReference type="Pfam" id="PF13561">
    <property type="entry name" value="adh_short_C2"/>
    <property type="match status" value="1"/>
</dbReference>
<dbReference type="GO" id="GO:0006006">
    <property type="term" value="P:glucose metabolic process"/>
    <property type="evidence" value="ECO:0007669"/>
    <property type="project" value="TreeGrafter"/>
</dbReference>
<comment type="subunit">
    <text evidence="2">Homotetramer.</text>
</comment>
<dbReference type="PANTHER" id="PTHR44252">
    <property type="entry name" value="D-ERYTHRULOSE REDUCTASE"/>
    <property type="match status" value="1"/>
</dbReference>
<dbReference type="CDD" id="cd05233">
    <property type="entry name" value="SDR_c"/>
    <property type="match status" value="1"/>
</dbReference>
<comment type="similarity">
    <text evidence="1">Belongs to the short-chain dehydrogenases/reductases (SDR) family.</text>
</comment>
<dbReference type="RefSeq" id="WP_116517423.1">
    <property type="nucleotide sequence ID" value="NZ_JACCEX010000001.1"/>
</dbReference>
<dbReference type="GO" id="GO:0004090">
    <property type="term" value="F:carbonyl reductase (NADPH) activity"/>
    <property type="evidence" value="ECO:0007669"/>
    <property type="project" value="TreeGrafter"/>
</dbReference>
<dbReference type="SUPFAM" id="SSF51735">
    <property type="entry name" value="NAD(P)-binding Rossmann-fold domains"/>
    <property type="match status" value="1"/>
</dbReference>
<dbReference type="EMBL" id="QEKO01000001">
    <property type="protein sequence ID" value="PVY68219.1"/>
    <property type="molecule type" value="Genomic_DNA"/>
</dbReference>
<dbReference type="GO" id="GO:0050038">
    <property type="term" value="F:L-xylulose reductase (NADPH) activity"/>
    <property type="evidence" value="ECO:0007669"/>
    <property type="project" value="TreeGrafter"/>
</dbReference>
<evidence type="ECO:0000256" key="3">
    <source>
        <dbReference type="ARBA" id="ARBA00022857"/>
    </source>
</evidence>
<reference evidence="4 5" key="1">
    <citation type="submission" date="2018-04" db="EMBL/GenBank/DDBJ databases">
        <title>Genomic Encyclopedia of Type Strains, Phase IV (KMG-IV): sequencing the most valuable type-strain genomes for metagenomic binning, comparative biology and taxonomic classification.</title>
        <authorList>
            <person name="Goeker M."/>
        </authorList>
    </citation>
    <scope>NUCLEOTIDE SEQUENCE [LARGE SCALE GENOMIC DNA]</scope>
    <source>
        <strain evidence="4 5">DSM 10065</strain>
    </source>
</reference>
<dbReference type="Proteomes" id="UP000246145">
    <property type="component" value="Unassembled WGS sequence"/>
</dbReference>
<dbReference type="InterPro" id="IPR036291">
    <property type="entry name" value="NAD(P)-bd_dom_sf"/>
</dbReference>